<dbReference type="Gene3D" id="2.40.50.100">
    <property type="match status" value="1"/>
</dbReference>
<keyword evidence="4 7" id="KW-0067">ATP-binding</keyword>
<dbReference type="PROSITE" id="PS00867">
    <property type="entry name" value="CPSASE_2"/>
    <property type="match status" value="1"/>
</dbReference>
<dbReference type="PANTHER" id="PTHR18866">
    <property type="entry name" value="CARBOXYLASE:PYRUVATE/ACETYL-COA/PROPIONYL-COA CARBOXYLASE"/>
    <property type="match status" value="1"/>
</dbReference>
<dbReference type="InterPro" id="IPR000089">
    <property type="entry name" value="Biotin_lipoyl"/>
</dbReference>
<feature type="domain" description="ATP-grasp" evidence="9">
    <location>
        <begin position="121"/>
        <end position="315"/>
    </location>
</feature>
<dbReference type="PROSITE" id="PS50975">
    <property type="entry name" value="ATP_GRASP"/>
    <property type="match status" value="1"/>
</dbReference>
<keyword evidence="3 7" id="KW-0547">Nucleotide-binding</keyword>
<dbReference type="InterPro" id="IPR050856">
    <property type="entry name" value="Biotin_carboxylase_complex"/>
</dbReference>
<gene>
    <name evidence="11" type="ORF">BZG02_15405</name>
</gene>
<feature type="domain" description="Lipoyl-binding" evidence="8">
    <location>
        <begin position="576"/>
        <end position="657"/>
    </location>
</feature>
<dbReference type="GO" id="GO:0005524">
    <property type="term" value="F:ATP binding"/>
    <property type="evidence" value="ECO:0007669"/>
    <property type="project" value="UniProtKB-UniRule"/>
</dbReference>
<dbReference type="Gene3D" id="3.30.470.20">
    <property type="entry name" value="ATP-grasp fold, B domain"/>
    <property type="match status" value="1"/>
</dbReference>
<evidence type="ECO:0000256" key="1">
    <source>
        <dbReference type="ARBA" id="ARBA00001953"/>
    </source>
</evidence>
<dbReference type="PROSITE" id="PS00866">
    <property type="entry name" value="CPSASE_1"/>
    <property type="match status" value="1"/>
</dbReference>
<dbReference type="CDD" id="cd06850">
    <property type="entry name" value="biotinyl_domain"/>
    <property type="match status" value="1"/>
</dbReference>
<feature type="domain" description="Biotin carboxylation" evidence="10">
    <location>
        <begin position="2"/>
        <end position="446"/>
    </location>
</feature>
<dbReference type="Pfam" id="PF02785">
    <property type="entry name" value="Biotin_carb_C"/>
    <property type="match status" value="1"/>
</dbReference>
<proteinExistence type="predicted"/>
<dbReference type="InterPro" id="IPR001882">
    <property type="entry name" value="Biotin_BS"/>
</dbReference>
<dbReference type="PANTHER" id="PTHR18866:SF33">
    <property type="entry name" value="METHYLCROTONOYL-COA CARBOXYLASE SUBUNIT ALPHA, MITOCHONDRIAL-RELATED"/>
    <property type="match status" value="1"/>
</dbReference>
<organism evidence="11 12">
    <name type="scientific">Labilibaculum filiforme</name>
    <dbReference type="NCBI Taxonomy" id="1940526"/>
    <lineage>
        <taxon>Bacteria</taxon>
        <taxon>Pseudomonadati</taxon>
        <taxon>Bacteroidota</taxon>
        <taxon>Bacteroidia</taxon>
        <taxon>Marinilabiliales</taxon>
        <taxon>Marinifilaceae</taxon>
        <taxon>Labilibaculum</taxon>
    </lineage>
</organism>
<comment type="caution">
    <text evidence="11">The sequence shown here is derived from an EMBL/GenBank/DDBJ whole genome shotgun (WGS) entry which is preliminary data.</text>
</comment>
<dbReference type="RefSeq" id="WP_101262345.1">
    <property type="nucleotide sequence ID" value="NZ_MVDD01000013.1"/>
</dbReference>
<dbReference type="GO" id="GO:0046872">
    <property type="term" value="F:metal ion binding"/>
    <property type="evidence" value="ECO:0007669"/>
    <property type="project" value="InterPro"/>
</dbReference>
<dbReference type="InterPro" id="IPR016185">
    <property type="entry name" value="PreATP-grasp_dom_sf"/>
</dbReference>
<evidence type="ECO:0000256" key="3">
    <source>
        <dbReference type="ARBA" id="ARBA00022741"/>
    </source>
</evidence>
<name>A0A2N3HU33_9BACT</name>
<sequence length="671" mass="76458">MYYKRLLIANRGEIALRIMRTAKDLGIHTIVVYSELDRQAEHVLQADEAYSLKGNNLQETYLNTNQIIEIARRANADAIHPGYGFLAENAVFSQLCADNEMDFVGPDANAIELMGNKVNAREFAKSIGVPVLEGVVGDSNKLIEEAKEMQFPLLIKAAAGGGGKGMRIVHKKEELQSALDSTSREALSYFGDGTVLIERYIQNPRHIEVQVLADKHGNVVHLFERECSIQRRFQKVIEEAPSPTLTPELRKEMGNMAVFLAQEMNYTNAGTIEFLVDEELNYYFLEMNTRIQVEHPVTEMITGIDLVEQQLSIASGRKLKLKQEDMRIKGHAIEARIYAEDPENEFIPSPGEISFYKAPKLFDGRLRLDSAIVGPCTIHPDYDPMIAKLIVWDENRDLAIEGLHHALHNYEIHGIKNNIMYLHTLLNTSFFKQNNISTHFCQDHNDELMRKMKEDKLEIPAILFQISFALFELNREKANSVWEEIGYWRQQGTKLRIVDDEIIDIEIRSENPCELVISDRVYCVENVIIDGNQLMLEFNGVRYLFYRSKYSDGQSFLSCNGIVREMMRWSEIQSSIENTGVSERKESDGSIISPMPGKVVKIEVAEGQKVAKGDVLMIVEAMKMENSIRAPFEAIIETVFVSEGDQVQNRMKLMHLKETSKNPIENKEEMV</sequence>
<dbReference type="FunFam" id="2.40.50.100:FF:000003">
    <property type="entry name" value="Acetyl-CoA carboxylase biotin carboxyl carrier protein"/>
    <property type="match status" value="1"/>
</dbReference>
<dbReference type="InterPro" id="IPR011761">
    <property type="entry name" value="ATP-grasp"/>
</dbReference>
<evidence type="ECO:0000259" key="10">
    <source>
        <dbReference type="PROSITE" id="PS50979"/>
    </source>
</evidence>
<protein>
    <recommendedName>
        <fullName evidence="13">Methylcrotonoyl-CoA carboxylase</fullName>
    </recommendedName>
</protein>
<keyword evidence="2" id="KW-0436">Ligase</keyword>
<evidence type="ECO:0000313" key="12">
    <source>
        <dbReference type="Proteomes" id="UP000233535"/>
    </source>
</evidence>
<dbReference type="InterPro" id="IPR011053">
    <property type="entry name" value="Single_hybrid_motif"/>
</dbReference>
<dbReference type="Pfam" id="PF00289">
    <property type="entry name" value="Biotin_carb_N"/>
    <property type="match status" value="1"/>
</dbReference>
<comment type="cofactor">
    <cofactor evidence="1">
        <name>biotin</name>
        <dbReference type="ChEBI" id="CHEBI:57586"/>
    </cofactor>
</comment>
<dbReference type="OrthoDB" id="9807469at2"/>
<evidence type="ECO:0000256" key="4">
    <source>
        <dbReference type="ARBA" id="ARBA00022840"/>
    </source>
</evidence>
<dbReference type="InterPro" id="IPR005479">
    <property type="entry name" value="CPAse_ATP-bd"/>
</dbReference>
<dbReference type="InterPro" id="IPR011764">
    <property type="entry name" value="Biotin_carboxylation_dom"/>
</dbReference>
<dbReference type="GO" id="GO:0016874">
    <property type="term" value="F:ligase activity"/>
    <property type="evidence" value="ECO:0007669"/>
    <property type="project" value="UniProtKB-KW"/>
</dbReference>
<dbReference type="PROSITE" id="PS50968">
    <property type="entry name" value="BIOTINYL_LIPOYL"/>
    <property type="match status" value="1"/>
</dbReference>
<evidence type="ECO:0000259" key="8">
    <source>
        <dbReference type="PROSITE" id="PS50968"/>
    </source>
</evidence>
<keyword evidence="12" id="KW-1185">Reference proteome</keyword>
<reference evidence="11 12" key="1">
    <citation type="journal article" date="2017" name="Front. Microbiol.">
        <title>Labilibaculum manganireducens gen. nov., sp. nov. and Labilibaculum filiforme sp. nov., Novel Bacteroidetes Isolated from Subsurface Sediments of the Baltic Sea.</title>
        <authorList>
            <person name="Vandieken V."/>
            <person name="Marshall I.P."/>
            <person name="Niemann H."/>
            <person name="Engelen B."/>
            <person name="Cypionka H."/>
        </authorList>
    </citation>
    <scope>NUCLEOTIDE SEQUENCE [LARGE SCALE GENOMIC DNA]</scope>
    <source>
        <strain evidence="11 12">59.16B</strain>
    </source>
</reference>
<dbReference type="PROSITE" id="PS00188">
    <property type="entry name" value="BIOTIN"/>
    <property type="match status" value="1"/>
</dbReference>
<keyword evidence="6" id="KW-0092">Biotin</keyword>
<dbReference type="InterPro" id="IPR005482">
    <property type="entry name" value="Biotin_COase_C"/>
</dbReference>
<dbReference type="AlphaFoldDB" id="A0A2N3HU33"/>
<evidence type="ECO:0008006" key="13">
    <source>
        <dbReference type="Google" id="ProtNLM"/>
    </source>
</evidence>
<evidence type="ECO:0000256" key="7">
    <source>
        <dbReference type="PROSITE-ProRule" id="PRU00409"/>
    </source>
</evidence>
<evidence type="ECO:0000313" key="11">
    <source>
        <dbReference type="EMBL" id="PKQ61574.1"/>
    </source>
</evidence>
<dbReference type="SUPFAM" id="SSF56059">
    <property type="entry name" value="Glutathione synthetase ATP-binding domain-like"/>
    <property type="match status" value="1"/>
</dbReference>
<dbReference type="PROSITE" id="PS50979">
    <property type="entry name" value="BC"/>
    <property type="match status" value="1"/>
</dbReference>
<evidence type="ECO:0000256" key="5">
    <source>
        <dbReference type="ARBA" id="ARBA00022946"/>
    </source>
</evidence>
<dbReference type="InterPro" id="IPR011054">
    <property type="entry name" value="Rudment_hybrid_motif"/>
</dbReference>
<dbReference type="Pfam" id="PF02786">
    <property type="entry name" value="CPSase_L_D2"/>
    <property type="match status" value="1"/>
</dbReference>
<dbReference type="SUPFAM" id="SSF51246">
    <property type="entry name" value="Rudiment single hybrid motif"/>
    <property type="match status" value="1"/>
</dbReference>
<dbReference type="Proteomes" id="UP000233535">
    <property type="component" value="Unassembled WGS sequence"/>
</dbReference>
<dbReference type="FunFam" id="3.40.50.20:FF:000010">
    <property type="entry name" value="Propionyl-CoA carboxylase subunit alpha"/>
    <property type="match status" value="1"/>
</dbReference>
<dbReference type="FunFam" id="3.30.470.20:FF:000028">
    <property type="entry name" value="Methylcrotonoyl-CoA carboxylase subunit alpha, mitochondrial"/>
    <property type="match status" value="1"/>
</dbReference>
<evidence type="ECO:0000256" key="6">
    <source>
        <dbReference type="ARBA" id="ARBA00023267"/>
    </source>
</evidence>
<dbReference type="SUPFAM" id="SSF52440">
    <property type="entry name" value="PreATP-grasp domain"/>
    <property type="match status" value="1"/>
</dbReference>
<evidence type="ECO:0000256" key="2">
    <source>
        <dbReference type="ARBA" id="ARBA00022598"/>
    </source>
</evidence>
<dbReference type="InterPro" id="IPR005481">
    <property type="entry name" value="BC-like_N"/>
</dbReference>
<keyword evidence="5" id="KW-0809">Transit peptide</keyword>
<dbReference type="Pfam" id="PF00364">
    <property type="entry name" value="Biotin_lipoyl"/>
    <property type="match status" value="1"/>
</dbReference>
<evidence type="ECO:0000259" key="9">
    <source>
        <dbReference type="PROSITE" id="PS50975"/>
    </source>
</evidence>
<dbReference type="EMBL" id="MVDD01000013">
    <property type="protein sequence ID" value="PKQ61574.1"/>
    <property type="molecule type" value="Genomic_DNA"/>
</dbReference>
<dbReference type="SMART" id="SM00878">
    <property type="entry name" value="Biotin_carb_C"/>
    <property type="match status" value="1"/>
</dbReference>
<accession>A0A2N3HU33</accession>
<dbReference type="SUPFAM" id="SSF51230">
    <property type="entry name" value="Single hybrid motif"/>
    <property type="match status" value="1"/>
</dbReference>
<dbReference type="FunFam" id="3.30.1490.20:FF:000003">
    <property type="entry name" value="acetyl-CoA carboxylase isoform X1"/>
    <property type="match status" value="1"/>
</dbReference>